<comment type="caution">
    <text evidence="4">The sequence shown here is derived from an EMBL/GenBank/DDBJ whole genome shotgun (WGS) entry which is preliminary data.</text>
</comment>
<keyword evidence="1" id="KW-0143">Chaperone</keyword>
<reference evidence="4 5" key="1">
    <citation type="submission" date="2014-02" db="EMBL/GenBank/DDBJ databases">
        <authorList>
            <person name="Sibley D."/>
            <person name="Venepally P."/>
            <person name="Karamycheva S."/>
            <person name="Hadjithomas M."/>
            <person name="Khan A."/>
            <person name="Brunk B."/>
            <person name="Roos D."/>
            <person name="Caler E."/>
            <person name="Lorenzi H."/>
        </authorList>
    </citation>
    <scope>NUCLEOTIDE SEQUENCE [LARGE SCALE GENOMIC DNA]</scope>
    <source>
        <strain evidence="4 5">GAB2-2007-GAL-DOM2</strain>
    </source>
</reference>
<dbReference type="Gene3D" id="1.10.287.110">
    <property type="entry name" value="DnaJ domain"/>
    <property type="match status" value="1"/>
</dbReference>
<dbReference type="CDD" id="cd06257">
    <property type="entry name" value="DnaJ"/>
    <property type="match status" value="1"/>
</dbReference>
<dbReference type="Proteomes" id="UP000028837">
    <property type="component" value="Unassembled WGS sequence"/>
</dbReference>
<gene>
    <name evidence="4" type="ORF">TGDOM2_256810</name>
</gene>
<evidence type="ECO:0000256" key="1">
    <source>
        <dbReference type="ARBA" id="ARBA00023186"/>
    </source>
</evidence>
<feature type="compositionally biased region" description="Basic and acidic residues" evidence="2">
    <location>
        <begin position="351"/>
        <end position="369"/>
    </location>
</feature>
<proteinExistence type="predicted"/>
<dbReference type="PANTHER" id="PTHR44145:SF3">
    <property type="entry name" value="DNAJ HOMOLOG SUBFAMILY A MEMBER 3, MITOCHONDRIAL"/>
    <property type="match status" value="1"/>
</dbReference>
<name>A0A086JGI2_TOXGO</name>
<protein>
    <submittedName>
        <fullName evidence="4">DnaJ domain-containing protein</fullName>
    </submittedName>
</protein>
<sequence>MFLVFPLNPAGPAHVSGHHASLLVHFAFFSSPSALSPRFSTMACLRGPPPGGRGTFLRRPFPLVVQKTRNSARPISPARGDSSPREKIASFLRAAMAPASPTDSSAQSAAESRVYVHLVGVAGSSGSGGQGNRKVEKKAVTVRLSSVAPVHGSFSVCQAFLRRLSPRVLSASRSSAAVSTLSSASRRPRSCLLSVAGPLVRGESCSSSTSLPSFSPSPYVQIVSDSAVPPSSSTLFSFSLSRSFVSSPFSSATPSSFSSALPSSALTSLLPSPLSPSSSAHSFTWSSAHSSSPQTASFFSFSRPDSATSSFRSLYVHTRAYSFTRAARQREDEARRHEAARKAFFESMNQTKKEEQEREAERRRQRAEVQKQGPFLHGQDYYQILSVKRSASQEEIKKAYLEAAKRHHPDQNPEDPADAAKRFQAVQQAYATLKKPWCRTLYDQELDGSFRSAQRTEAGREPGPGTRAAEKIWKETWEETAEQREQRRERYRRYAAGIREDLPYVDTINPVWIIAGTSAAVFGFAAYINDKGKKSFDAALNDDFTDEDFRGDKLVRAFFNPFSAKWERLPDGYDPPAPRTLHSFYRKQYPNIQFDAASLPANQLTLIKVPRSQTEPARLLVNRRTGETLWAHQIRLQVNKSSSEQSSTSDS</sequence>
<dbReference type="SMART" id="SM00271">
    <property type="entry name" value="DnaJ"/>
    <property type="match status" value="1"/>
</dbReference>
<accession>A0A086JGI2</accession>
<evidence type="ECO:0000313" key="5">
    <source>
        <dbReference type="Proteomes" id="UP000028837"/>
    </source>
</evidence>
<dbReference type="VEuPathDB" id="ToxoDB:TGDOM2_256810"/>
<dbReference type="Pfam" id="PF00226">
    <property type="entry name" value="DnaJ"/>
    <property type="match status" value="1"/>
</dbReference>
<dbReference type="InterPro" id="IPR036869">
    <property type="entry name" value="J_dom_sf"/>
</dbReference>
<evidence type="ECO:0000256" key="2">
    <source>
        <dbReference type="SAM" id="MobiDB-lite"/>
    </source>
</evidence>
<dbReference type="InterPro" id="IPR001623">
    <property type="entry name" value="DnaJ_domain"/>
</dbReference>
<dbReference type="InterPro" id="IPR051938">
    <property type="entry name" value="Apopto_cytoskel_mod"/>
</dbReference>
<dbReference type="PANTHER" id="PTHR44145">
    <property type="entry name" value="DNAJ HOMOLOG SUBFAMILY A MEMBER 3, MITOCHONDRIAL"/>
    <property type="match status" value="1"/>
</dbReference>
<dbReference type="PROSITE" id="PS50076">
    <property type="entry name" value="DNAJ_2"/>
    <property type="match status" value="1"/>
</dbReference>
<evidence type="ECO:0000259" key="3">
    <source>
        <dbReference type="PROSITE" id="PS50076"/>
    </source>
</evidence>
<dbReference type="AlphaFoldDB" id="A0A086JGI2"/>
<dbReference type="PRINTS" id="PR00625">
    <property type="entry name" value="JDOMAIN"/>
</dbReference>
<feature type="region of interest" description="Disordered" evidence="2">
    <location>
        <begin position="345"/>
        <end position="370"/>
    </location>
</feature>
<dbReference type="SUPFAM" id="SSF46565">
    <property type="entry name" value="Chaperone J-domain"/>
    <property type="match status" value="1"/>
</dbReference>
<dbReference type="OrthoDB" id="10250354at2759"/>
<feature type="domain" description="J" evidence="3">
    <location>
        <begin position="380"/>
        <end position="446"/>
    </location>
</feature>
<dbReference type="EMBL" id="AHZU02001546">
    <property type="protein sequence ID" value="KFG31250.1"/>
    <property type="molecule type" value="Genomic_DNA"/>
</dbReference>
<organism evidence="4 5">
    <name type="scientific">Toxoplasma gondii GAB2-2007-GAL-DOM2</name>
    <dbReference type="NCBI Taxonomy" id="1130820"/>
    <lineage>
        <taxon>Eukaryota</taxon>
        <taxon>Sar</taxon>
        <taxon>Alveolata</taxon>
        <taxon>Apicomplexa</taxon>
        <taxon>Conoidasida</taxon>
        <taxon>Coccidia</taxon>
        <taxon>Eucoccidiorida</taxon>
        <taxon>Eimeriorina</taxon>
        <taxon>Sarcocystidae</taxon>
        <taxon>Toxoplasma</taxon>
    </lineage>
</organism>
<evidence type="ECO:0000313" key="4">
    <source>
        <dbReference type="EMBL" id="KFG31250.1"/>
    </source>
</evidence>